<reference evidence="1 2" key="1">
    <citation type="submission" date="2015-01" db="EMBL/GenBank/DDBJ databases">
        <title>The Genome Sequence of Exophiala mesophila CBS40295.</title>
        <authorList>
            <consortium name="The Broad Institute Genomics Platform"/>
            <person name="Cuomo C."/>
            <person name="de Hoog S."/>
            <person name="Gorbushina A."/>
            <person name="Stielow B."/>
            <person name="Teixiera M."/>
            <person name="Abouelleil A."/>
            <person name="Chapman S.B."/>
            <person name="Priest M."/>
            <person name="Young S.K."/>
            <person name="Wortman J."/>
            <person name="Nusbaum C."/>
            <person name="Birren B."/>
        </authorList>
    </citation>
    <scope>NUCLEOTIDE SEQUENCE [LARGE SCALE GENOMIC DNA]</scope>
    <source>
        <strain evidence="1 2">CBS 40295</strain>
    </source>
</reference>
<dbReference type="SUPFAM" id="SSF53335">
    <property type="entry name" value="S-adenosyl-L-methionine-dependent methyltransferases"/>
    <property type="match status" value="1"/>
</dbReference>
<dbReference type="CDD" id="cd02440">
    <property type="entry name" value="AdoMet_MTases"/>
    <property type="match status" value="1"/>
</dbReference>
<organism evidence="1 2">
    <name type="scientific">Exophiala mesophila</name>
    <name type="common">Black yeast-like fungus</name>
    <dbReference type="NCBI Taxonomy" id="212818"/>
    <lineage>
        <taxon>Eukaryota</taxon>
        <taxon>Fungi</taxon>
        <taxon>Dikarya</taxon>
        <taxon>Ascomycota</taxon>
        <taxon>Pezizomycotina</taxon>
        <taxon>Eurotiomycetes</taxon>
        <taxon>Chaetothyriomycetidae</taxon>
        <taxon>Chaetothyriales</taxon>
        <taxon>Herpotrichiellaceae</taxon>
        <taxon>Exophiala</taxon>
    </lineage>
</organism>
<accession>A0A0D1XPW8</accession>
<gene>
    <name evidence="1" type="ORF">PV10_07489</name>
</gene>
<dbReference type="PANTHER" id="PTHR43591">
    <property type="entry name" value="METHYLTRANSFERASE"/>
    <property type="match status" value="1"/>
</dbReference>
<dbReference type="Gene3D" id="3.40.50.150">
    <property type="entry name" value="Vaccinia Virus protein VP39"/>
    <property type="match status" value="1"/>
</dbReference>
<dbReference type="RefSeq" id="XP_016221726.1">
    <property type="nucleotide sequence ID" value="XM_016372394.1"/>
</dbReference>
<dbReference type="EMBL" id="KN847524">
    <property type="protein sequence ID" value="KIV90150.1"/>
    <property type="molecule type" value="Genomic_DNA"/>
</dbReference>
<evidence type="ECO:0000313" key="1">
    <source>
        <dbReference type="EMBL" id="KIV90151.1"/>
    </source>
</evidence>
<dbReference type="Pfam" id="PF13489">
    <property type="entry name" value="Methyltransf_23"/>
    <property type="match status" value="1"/>
</dbReference>
<dbReference type="PANTHER" id="PTHR43591:SF24">
    <property type="entry name" value="2-METHOXY-6-POLYPRENYL-1,4-BENZOQUINOL METHYLASE, MITOCHONDRIAL"/>
    <property type="match status" value="1"/>
</dbReference>
<dbReference type="InterPro" id="IPR029063">
    <property type="entry name" value="SAM-dependent_MTases_sf"/>
</dbReference>
<dbReference type="RefSeq" id="XP_016221724.1">
    <property type="nucleotide sequence ID" value="XM_016372392.1"/>
</dbReference>
<dbReference type="EMBL" id="KN847524">
    <property type="protein sequence ID" value="KIV90152.1"/>
    <property type="molecule type" value="Genomic_DNA"/>
</dbReference>
<name>A0A0D1XPW8_EXOME</name>
<dbReference type="OrthoDB" id="506498at2759"/>
<dbReference type="EMBL" id="KN847524">
    <property type="protein sequence ID" value="KIV90151.1"/>
    <property type="molecule type" value="Genomic_DNA"/>
</dbReference>
<proteinExistence type="predicted"/>
<keyword evidence="2" id="KW-1185">Reference proteome</keyword>
<evidence type="ECO:0008006" key="3">
    <source>
        <dbReference type="Google" id="ProtNLM"/>
    </source>
</evidence>
<dbReference type="STRING" id="212818.A0A0D1XPW8"/>
<dbReference type="GO" id="GO:0008168">
    <property type="term" value="F:methyltransferase activity"/>
    <property type="evidence" value="ECO:0007669"/>
    <property type="project" value="TreeGrafter"/>
</dbReference>
<dbReference type="VEuPathDB" id="FungiDB:PV10_07489"/>
<dbReference type="GeneID" id="27325334"/>
<dbReference type="RefSeq" id="XP_016221725.1">
    <property type="nucleotide sequence ID" value="XM_016372393.1"/>
</dbReference>
<protein>
    <recommendedName>
        <fullName evidence="3">Methyltransferase domain-containing protein</fullName>
    </recommendedName>
</protein>
<sequence length="310" mass="36054">MPADPGPIDRYNRKVLYLDREFQEYSLQHEIYLAPIDLDEETRLRDQHEMLKMIYQDWNNSLYPRVVGDPEKILELGFGSGEWAFELAEYDPDCTVLGVDICSLMAVDQLDNMDYQIANLNEPFEFDEPGSFDLVHSRFVASGIAATRWPNFVRDIHRMLQPRGWAVLTEWDVVFRSDHSIERLGALQEWTRLYHQSIARSSRPQGRKSMRVAQDCETWMRMAGFVNVTTDIRDVPTCAWRTDGLYRHIGEANLTNMRDLIRSMGLFPLIDRQILTVEEFDSLVAAACEELADVNARPYIRLYTVYGMKP</sequence>
<dbReference type="Proteomes" id="UP000054302">
    <property type="component" value="Unassembled WGS sequence"/>
</dbReference>
<dbReference type="AlphaFoldDB" id="A0A0D1XPW8"/>
<dbReference type="EMBL" id="KN847524">
    <property type="protein sequence ID" value="KIV90153.1"/>
    <property type="molecule type" value="Genomic_DNA"/>
</dbReference>
<dbReference type="RefSeq" id="XP_016221727.1">
    <property type="nucleotide sequence ID" value="XM_016372395.1"/>
</dbReference>
<evidence type="ECO:0000313" key="2">
    <source>
        <dbReference type="Proteomes" id="UP000054302"/>
    </source>
</evidence>
<dbReference type="OMA" id="FPLYVCI"/>